<evidence type="ECO:0000313" key="6">
    <source>
        <dbReference type="EMBL" id="XBP70483.1"/>
    </source>
</evidence>
<dbReference type="RefSeq" id="WP_349279851.1">
    <property type="nucleotide sequence ID" value="NZ_CBCSCU010000028.1"/>
</dbReference>
<protein>
    <submittedName>
        <fullName evidence="6">Sn-glycerol-3-phosphate ABC transporter ATP-binding protein UgpC</fullName>
    </submittedName>
</protein>
<evidence type="ECO:0000256" key="1">
    <source>
        <dbReference type="ARBA" id="ARBA00022448"/>
    </source>
</evidence>
<dbReference type="PROSITE" id="PS00211">
    <property type="entry name" value="ABC_TRANSPORTER_1"/>
    <property type="match status" value="1"/>
</dbReference>
<accession>A0AAU7LU51</accession>
<dbReference type="GO" id="GO:0015423">
    <property type="term" value="F:ABC-type maltose transporter activity"/>
    <property type="evidence" value="ECO:0007669"/>
    <property type="project" value="TreeGrafter"/>
</dbReference>
<dbReference type="PROSITE" id="PS50893">
    <property type="entry name" value="ABC_TRANSPORTER_2"/>
    <property type="match status" value="1"/>
</dbReference>
<dbReference type="InterPro" id="IPR017871">
    <property type="entry name" value="ABC_transporter-like_CS"/>
</dbReference>
<gene>
    <name evidence="6" type="primary">ugpC</name>
    <name evidence="6" type="ORF">ABLV49_01180</name>
</gene>
<feature type="domain" description="ABC transporter" evidence="5">
    <location>
        <begin position="4"/>
        <end position="235"/>
    </location>
</feature>
<dbReference type="PANTHER" id="PTHR43875:SF3">
    <property type="entry name" value="MALTOSE_MALTODEXTRIN IMPORT ATP-BINDING PROTEIN MALK"/>
    <property type="match status" value="1"/>
</dbReference>
<dbReference type="InterPro" id="IPR013611">
    <property type="entry name" value="Transp-assoc_OB_typ2"/>
</dbReference>
<proteinExistence type="predicted"/>
<evidence type="ECO:0000256" key="3">
    <source>
        <dbReference type="ARBA" id="ARBA00022741"/>
    </source>
</evidence>
<dbReference type="Pfam" id="PF00005">
    <property type="entry name" value="ABC_tran"/>
    <property type="match status" value="1"/>
</dbReference>
<keyword evidence="2" id="KW-0472">Membrane</keyword>
<evidence type="ECO:0000256" key="2">
    <source>
        <dbReference type="ARBA" id="ARBA00022475"/>
    </source>
</evidence>
<organism evidence="6">
    <name type="scientific">Polaromonas hydrogenivorans</name>
    <dbReference type="NCBI Taxonomy" id="335476"/>
    <lineage>
        <taxon>Bacteria</taxon>
        <taxon>Pseudomonadati</taxon>
        <taxon>Pseudomonadota</taxon>
        <taxon>Betaproteobacteria</taxon>
        <taxon>Burkholderiales</taxon>
        <taxon>Comamonadaceae</taxon>
        <taxon>Polaromonas</taxon>
    </lineage>
</organism>
<dbReference type="GO" id="GO:0016887">
    <property type="term" value="F:ATP hydrolysis activity"/>
    <property type="evidence" value="ECO:0007669"/>
    <property type="project" value="InterPro"/>
</dbReference>
<dbReference type="InterPro" id="IPR027417">
    <property type="entry name" value="P-loop_NTPase"/>
</dbReference>
<dbReference type="Gene3D" id="3.40.50.300">
    <property type="entry name" value="P-loop containing nucleotide triphosphate hydrolases"/>
    <property type="match status" value="1"/>
</dbReference>
<dbReference type="SUPFAM" id="SSF50331">
    <property type="entry name" value="MOP-like"/>
    <property type="match status" value="1"/>
</dbReference>
<sequence length="363" mass="39475">MASVTLRGIRKRYGGTVDVINGIDMEVRDGEFMVFVGPSGCGKSTMMRMIAGLEDISEGELRIGNRIANDLPPPHRGVAMVFQSYALYPHMTVAENMGFSLKMAGLSKNQIREQVGRAAEILQITHLLDRTPKALSGGQRQRVAIGRAIVRKPEVFLFDEPLSNLDAGLRVQMRVELTKLHKELGSTMIYVTHDQTEAMTMGDRIAVFNRGIVEQVGAPMELYQHPVNSFVAQFLGSPRMNLLPATIGRRGNEHILQVPGLGELPVSVPGSLDVSRCAQIGIRPESIEVVPAGEAGWVARIDFVERLGDTTLLYARLPDVSQPLCIKLAVACVPWGSGDAISLRAVRGALHLFDSTGACIGIL</sequence>
<dbReference type="GO" id="GO:0005524">
    <property type="term" value="F:ATP binding"/>
    <property type="evidence" value="ECO:0007669"/>
    <property type="project" value="UniProtKB-KW"/>
</dbReference>
<evidence type="ECO:0000259" key="5">
    <source>
        <dbReference type="PROSITE" id="PS50893"/>
    </source>
</evidence>
<dbReference type="Gene3D" id="2.40.50.100">
    <property type="match status" value="1"/>
</dbReference>
<dbReference type="InterPro" id="IPR008995">
    <property type="entry name" value="Mo/tungstate-bd_C_term_dom"/>
</dbReference>
<dbReference type="InterPro" id="IPR003439">
    <property type="entry name" value="ABC_transporter-like_ATP-bd"/>
</dbReference>
<dbReference type="InterPro" id="IPR003593">
    <property type="entry name" value="AAA+_ATPase"/>
</dbReference>
<keyword evidence="4 6" id="KW-0067">ATP-binding</keyword>
<dbReference type="GO" id="GO:1990060">
    <property type="term" value="C:maltose transport complex"/>
    <property type="evidence" value="ECO:0007669"/>
    <property type="project" value="TreeGrafter"/>
</dbReference>
<dbReference type="AlphaFoldDB" id="A0AAU7LU51"/>
<dbReference type="InterPro" id="IPR047641">
    <property type="entry name" value="ABC_transpr_MalK/UgpC-like"/>
</dbReference>
<dbReference type="Gene3D" id="2.40.50.140">
    <property type="entry name" value="Nucleic acid-binding proteins"/>
    <property type="match status" value="1"/>
</dbReference>
<dbReference type="CDD" id="cd03301">
    <property type="entry name" value="ABC_MalK_N"/>
    <property type="match status" value="1"/>
</dbReference>
<dbReference type="GO" id="GO:0055052">
    <property type="term" value="C:ATP-binding cassette (ABC) transporter complex, substrate-binding subunit-containing"/>
    <property type="evidence" value="ECO:0007669"/>
    <property type="project" value="TreeGrafter"/>
</dbReference>
<keyword evidence="2" id="KW-1003">Cell membrane</keyword>
<evidence type="ECO:0000256" key="4">
    <source>
        <dbReference type="ARBA" id="ARBA00022840"/>
    </source>
</evidence>
<dbReference type="EMBL" id="CP157675">
    <property type="protein sequence ID" value="XBP70483.1"/>
    <property type="molecule type" value="Genomic_DNA"/>
</dbReference>
<dbReference type="FunFam" id="3.40.50.300:FF:000042">
    <property type="entry name" value="Maltose/maltodextrin ABC transporter, ATP-binding protein"/>
    <property type="match status" value="1"/>
</dbReference>
<name>A0AAU7LU51_9BURK</name>
<dbReference type="NCBIfam" id="NF008653">
    <property type="entry name" value="PRK11650.1"/>
    <property type="match status" value="1"/>
</dbReference>
<dbReference type="InterPro" id="IPR012340">
    <property type="entry name" value="NA-bd_OB-fold"/>
</dbReference>
<dbReference type="Pfam" id="PF08402">
    <property type="entry name" value="TOBE_2"/>
    <property type="match status" value="1"/>
</dbReference>
<dbReference type="InterPro" id="IPR015855">
    <property type="entry name" value="ABC_transpr_MalK-like"/>
</dbReference>
<keyword evidence="1" id="KW-0813">Transport</keyword>
<dbReference type="SMART" id="SM00382">
    <property type="entry name" value="AAA"/>
    <property type="match status" value="1"/>
</dbReference>
<dbReference type="PANTHER" id="PTHR43875">
    <property type="entry name" value="MALTODEXTRIN IMPORT ATP-BINDING PROTEIN MSMX"/>
    <property type="match status" value="1"/>
</dbReference>
<dbReference type="SUPFAM" id="SSF52540">
    <property type="entry name" value="P-loop containing nucleoside triphosphate hydrolases"/>
    <property type="match status" value="1"/>
</dbReference>
<reference evidence="6" key="1">
    <citation type="submission" date="2024-05" db="EMBL/GenBank/DDBJ databases">
        <authorList>
            <person name="Bunk B."/>
            <person name="Swiderski J."/>
            <person name="Sproer C."/>
            <person name="Thiel V."/>
        </authorList>
    </citation>
    <scope>NUCLEOTIDE SEQUENCE</scope>
    <source>
        <strain evidence="6">DSM 17735</strain>
    </source>
</reference>
<keyword evidence="3" id="KW-0547">Nucleotide-binding</keyword>